<evidence type="ECO:0000256" key="1">
    <source>
        <dbReference type="SAM" id="Phobius"/>
    </source>
</evidence>
<feature type="transmembrane region" description="Helical" evidence="1">
    <location>
        <begin position="282"/>
        <end position="304"/>
    </location>
</feature>
<evidence type="ECO:0000256" key="2">
    <source>
        <dbReference type="SAM" id="SignalP"/>
    </source>
</evidence>
<feature type="transmembrane region" description="Helical" evidence="1">
    <location>
        <begin position="374"/>
        <end position="393"/>
    </location>
</feature>
<feature type="transmembrane region" description="Helical" evidence="1">
    <location>
        <begin position="316"/>
        <end position="337"/>
    </location>
</feature>
<protein>
    <recommendedName>
        <fullName evidence="3">Neurotransmitter-gated ion-channel ligand-binding domain-containing protein</fullName>
    </recommendedName>
</protein>
<dbReference type="GO" id="GO:0016020">
    <property type="term" value="C:membrane"/>
    <property type="evidence" value="ECO:0007669"/>
    <property type="project" value="InterPro"/>
</dbReference>
<dbReference type="InterPro" id="IPR006201">
    <property type="entry name" value="Neur_channel"/>
</dbReference>
<feature type="domain" description="Neurotransmitter-gated ion-channel ligand-binding" evidence="3">
    <location>
        <begin position="34"/>
        <end position="153"/>
    </location>
</feature>
<dbReference type="AlphaFoldDB" id="A0A7M7PTJ2"/>
<dbReference type="KEGG" id="spu:105443908"/>
<dbReference type="PANTHER" id="PTHR18945">
    <property type="entry name" value="NEUROTRANSMITTER GATED ION CHANNEL"/>
    <property type="match status" value="1"/>
</dbReference>
<dbReference type="InParanoid" id="A0A7M7PTJ2"/>
<name>A0A7M7PTJ2_STRPU</name>
<accession>A0A7M7PTJ2</accession>
<keyword evidence="2" id="KW-0732">Signal</keyword>
<reference evidence="5" key="1">
    <citation type="submission" date="2015-02" db="EMBL/GenBank/DDBJ databases">
        <title>Genome sequencing for Strongylocentrotus purpuratus.</title>
        <authorList>
            <person name="Murali S."/>
            <person name="Liu Y."/>
            <person name="Vee V."/>
            <person name="English A."/>
            <person name="Wang M."/>
            <person name="Skinner E."/>
            <person name="Han Y."/>
            <person name="Muzny D.M."/>
            <person name="Worley K.C."/>
            <person name="Gibbs R.A."/>
        </authorList>
    </citation>
    <scope>NUCLEOTIDE SEQUENCE</scope>
</reference>
<keyword evidence="1" id="KW-1133">Transmembrane helix</keyword>
<dbReference type="GO" id="GO:0005230">
    <property type="term" value="F:extracellular ligand-gated monoatomic ion channel activity"/>
    <property type="evidence" value="ECO:0007669"/>
    <property type="project" value="InterPro"/>
</dbReference>
<dbReference type="InterPro" id="IPR036734">
    <property type="entry name" value="Neur_chan_lig-bd_sf"/>
</dbReference>
<feature type="chain" id="PRO_5029671741" description="Neurotransmitter-gated ion-channel ligand-binding domain-containing protein" evidence="2">
    <location>
        <begin position="30"/>
        <end position="394"/>
    </location>
</feature>
<dbReference type="GeneID" id="105443908"/>
<feature type="transmembrane region" description="Helical" evidence="1">
    <location>
        <begin position="257"/>
        <end position="275"/>
    </location>
</feature>
<evidence type="ECO:0000259" key="3">
    <source>
        <dbReference type="Pfam" id="PF02931"/>
    </source>
</evidence>
<sequence length="394" mass="43779">MTYLALFDINSIMLCLLLAASCLLQFAGGNDVRSRLYTKILMDYQLLMSPNQDTDPVHIEIALSIQHIGQVNEADGTVKVTFGLYQNWTDKSLAWNRSEYNISSLFLPRHIVWVPDTVLHKGVASQKTSSKDVLVFLGGQVADVNIIDVSLPCVKQKSKPKSKVSGDGSNEELKGKTRRVCTLTLGCALESHSTILYEAKPPDVTALGDGRDDWQLDTVYPYEMMQSRPSPHDPMAVAVFDFILIKNTTLMDTPTQLVAPSIMTSLVALGVFFLPPMAGERILMVGVAFLGQLTLAGFSVLAQIQSNEPGTLYNFMLFSTVYIFLIIVTVLSMFFVCPLLKRLRFQNVEDNTEEDGARLLTFTEKKFVSAIPDAIMFTIFITLYIIGMVTILFT</sequence>
<feature type="signal peptide" evidence="2">
    <location>
        <begin position="1"/>
        <end position="29"/>
    </location>
</feature>
<dbReference type="Gene3D" id="2.70.170.10">
    <property type="entry name" value="Neurotransmitter-gated ion-channel ligand-binding domain"/>
    <property type="match status" value="1"/>
</dbReference>
<dbReference type="Proteomes" id="UP000007110">
    <property type="component" value="Unassembled WGS sequence"/>
</dbReference>
<evidence type="ECO:0000313" key="4">
    <source>
        <dbReference type="EnsemblMetazoa" id="XP_030854867"/>
    </source>
</evidence>
<dbReference type="EnsemblMetazoa" id="XM_030999007">
    <property type="protein sequence ID" value="XP_030854867"/>
    <property type="gene ID" value="LOC105443908"/>
</dbReference>
<dbReference type="RefSeq" id="XP_030854867.1">
    <property type="nucleotide sequence ID" value="XM_030999007.1"/>
</dbReference>
<dbReference type="InterPro" id="IPR006202">
    <property type="entry name" value="Neur_chan_lig-bd"/>
</dbReference>
<dbReference type="Pfam" id="PF02931">
    <property type="entry name" value="Neur_chan_LBD"/>
    <property type="match status" value="1"/>
</dbReference>
<organism evidence="4 5">
    <name type="scientific">Strongylocentrotus purpuratus</name>
    <name type="common">Purple sea urchin</name>
    <dbReference type="NCBI Taxonomy" id="7668"/>
    <lineage>
        <taxon>Eukaryota</taxon>
        <taxon>Metazoa</taxon>
        <taxon>Echinodermata</taxon>
        <taxon>Eleutherozoa</taxon>
        <taxon>Echinozoa</taxon>
        <taxon>Echinoidea</taxon>
        <taxon>Euechinoidea</taxon>
        <taxon>Echinacea</taxon>
        <taxon>Camarodonta</taxon>
        <taxon>Echinidea</taxon>
        <taxon>Strongylocentrotidae</taxon>
        <taxon>Strongylocentrotus</taxon>
    </lineage>
</organism>
<keyword evidence="1" id="KW-0472">Membrane</keyword>
<dbReference type="OrthoDB" id="10381705at2759"/>
<dbReference type="GO" id="GO:0004888">
    <property type="term" value="F:transmembrane signaling receptor activity"/>
    <property type="evidence" value="ECO:0007669"/>
    <property type="project" value="InterPro"/>
</dbReference>
<proteinExistence type="predicted"/>
<dbReference type="OMA" id="HIGQVNE"/>
<keyword evidence="1" id="KW-0812">Transmembrane</keyword>
<evidence type="ECO:0000313" key="5">
    <source>
        <dbReference type="Proteomes" id="UP000007110"/>
    </source>
</evidence>
<reference evidence="4" key="2">
    <citation type="submission" date="2021-01" db="UniProtKB">
        <authorList>
            <consortium name="EnsemblMetazoa"/>
        </authorList>
    </citation>
    <scope>IDENTIFICATION</scope>
</reference>
<dbReference type="InterPro" id="IPR038050">
    <property type="entry name" value="Neuro_actylchol_rec"/>
</dbReference>
<keyword evidence="5" id="KW-1185">Reference proteome</keyword>
<dbReference type="Gene3D" id="1.20.58.390">
    <property type="entry name" value="Neurotransmitter-gated ion-channel transmembrane domain"/>
    <property type="match status" value="1"/>
</dbReference>
<dbReference type="SUPFAM" id="SSF63712">
    <property type="entry name" value="Nicotinic receptor ligand binding domain-like"/>
    <property type="match status" value="1"/>
</dbReference>